<organism evidence="2 3">
    <name type="scientific">Pseudomonas cavernicola</name>
    <dbReference type="NCBI Taxonomy" id="2320866"/>
    <lineage>
        <taxon>Bacteria</taxon>
        <taxon>Pseudomonadati</taxon>
        <taxon>Pseudomonadota</taxon>
        <taxon>Gammaproteobacteria</taxon>
        <taxon>Pseudomonadales</taxon>
        <taxon>Pseudomonadaceae</taxon>
        <taxon>Pseudomonas</taxon>
    </lineage>
</organism>
<accession>A0A418XCF9</accession>
<dbReference type="Pfam" id="PF01797">
    <property type="entry name" value="Y1_Tnp"/>
    <property type="match status" value="1"/>
</dbReference>
<keyword evidence="3" id="KW-1185">Reference proteome</keyword>
<dbReference type="Proteomes" id="UP000284021">
    <property type="component" value="Unassembled WGS sequence"/>
</dbReference>
<evidence type="ECO:0000313" key="2">
    <source>
        <dbReference type="EMBL" id="RJG10186.1"/>
    </source>
</evidence>
<dbReference type="RefSeq" id="WP_119955871.1">
    <property type="nucleotide sequence ID" value="NZ_QYUR01000006.1"/>
</dbReference>
<dbReference type="PANTHER" id="PTHR36966:SF1">
    <property type="entry name" value="REP-ASSOCIATED TYROSINE TRANSPOSASE"/>
    <property type="match status" value="1"/>
</dbReference>
<dbReference type="OrthoDB" id="9794403at2"/>
<evidence type="ECO:0000259" key="1">
    <source>
        <dbReference type="SMART" id="SM01321"/>
    </source>
</evidence>
<dbReference type="AlphaFoldDB" id="A0A418XCF9"/>
<dbReference type="SMART" id="SM01321">
    <property type="entry name" value="Y1_Tnp"/>
    <property type="match status" value="1"/>
</dbReference>
<dbReference type="EMBL" id="QYUR01000006">
    <property type="protein sequence ID" value="RJG10186.1"/>
    <property type="molecule type" value="Genomic_DNA"/>
</dbReference>
<dbReference type="SUPFAM" id="SSF143422">
    <property type="entry name" value="Transposase IS200-like"/>
    <property type="match status" value="1"/>
</dbReference>
<dbReference type="InterPro" id="IPR036515">
    <property type="entry name" value="Transposase_17_sf"/>
</dbReference>
<dbReference type="InterPro" id="IPR002686">
    <property type="entry name" value="Transposase_17"/>
</dbReference>
<dbReference type="GO" id="GO:0006313">
    <property type="term" value="P:DNA transposition"/>
    <property type="evidence" value="ECO:0007669"/>
    <property type="project" value="InterPro"/>
</dbReference>
<dbReference type="InterPro" id="IPR052715">
    <property type="entry name" value="RAYT_transposase"/>
</dbReference>
<dbReference type="GO" id="GO:0043565">
    <property type="term" value="F:sequence-specific DNA binding"/>
    <property type="evidence" value="ECO:0007669"/>
    <property type="project" value="TreeGrafter"/>
</dbReference>
<feature type="domain" description="Transposase IS200-like" evidence="1">
    <location>
        <begin position="13"/>
        <end position="136"/>
    </location>
</feature>
<evidence type="ECO:0000313" key="3">
    <source>
        <dbReference type="Proteomes" id="UP000284021"/>
    </source>
</evidence>
<sequence length="172" mass="21139">MQAYRRSYRRLCEPGGTYFFTLTLENRRLDILSRHIEALRHAIQREKQQHPFCMLAWVVLPDHLHMLWRLQPGDTDYSNRIRRIKAHFSRQLPPCEQTSSSRRNKQERGIWQRRFWEHLIRDEEDLRRHLDYVHYNPVKHGYVERAVDWPHSSFHHFVERGLYPRDWGGQVE</sequence>
<reference evidence="2 3" key="1">
    <citation type="submission" date="2018-09" db="EMBL/GenBank/DDBJ databases">
        <authorList>
            <person name="Zhu H."/>
        </authorList>
    </citation>
    <scope>NUCLEOTIDE SEQUENCE [LARGE SCALE GENOMIC DNA]</scope>
    <source>
        <strain evidence="2 3">K1S02-6</strain>
    </source>
</reference>
<dbReference type="NCBIfam" id="NF047646">
    <property type="entry name" value="REP_Tyr_transpos"/>
    <property type="match status" value="1"/>
</dbReference>
<dbReference type="GO" id="GO:0004803">
    <property type="term" value="F:transposase activity"/>
    <property type="evidence" value="ECO:0007669"/>
    <property type="project" value="InterPro"/>
</dbReference>
<comment type="caution">
    <text evidence="2">The sequence shown here is derived from an EMBL/GenBank/DDBJ whole genome shotgun (WGS) entry which is preliminary data.</text>
</comment>
<dbReference type="PANTHER" id="PTHR36966">
    <property type="entry name" value="REP-ASSOCIATED TYROSINE TRANSPOSASE"/>
    <property type="match status" value="1"/>
</dbReference>
<name>A0A418XCF9_9PSED</name>
<proteinExistence type="predicted"/>
<protein>
    <submittedName>
        <fullName evidence="2">Transposase</fullName>
    </submittedName>
</protein>
<dbReference type="Gene3D" id="3.30.70.1290">
    <property type="entry name" value="Transposase IS200-like"/>
    <property type="match status" value="1"/>
</dbReference>
<gene>
    <name evidence="2" type="ORF">D3879_19350</name>
</gene>